<dbReference type="PANTHER" id="PTHR24171:SF8">
    <property type="entry name" value="BRCA1-ASSOCIATED RING DOMAIN PROTEIN 1"/>
    <property type="match status" value="1"/>
</dbReference>
<dbReference type="PROSITE" id="PS50088">
    <property type="entry name" value="ANK_REPEAT"/>
    <property type="match status" value="5"/>
</dbReference>
<organism evidence="4 5">
    <name type="scientific">Nezara viridula</name>
    <name type="common">Southern green stink bug</name>
    <name type="synonym">Cimex viridulus</name>
    <dbReference type="NCBI Taxonomy" id="85310"/>
    <lineage>
        <taxon>Eukaryota</taxon>
        <taxon>Metazoa</taxon>
        <taxon>Ecdysozoa</taxon>
        <taxon>Arthropoda</taxon>
        <taxon>Hexapoda</taxon>
        <taxon>Insecta</taxon>
        <taxon>Pterygota</taxon>
        <taxon>Neoptera</taxon>
        <taxon>Paraneoptera</taxon>
        <taxon>Hemiptera</taxon>
        <taxon>Heteroptera</taxon>
        <taxon>Panheteroptera</taxon>
        <taxon>Pentatomomorpha</taxon>
        <taxon>Pentatomoidea</taxon>
        <taxon>Pentatomidae</taxon>
        <taxon>Pentatominae</taxon>
        <taxon>Nezara</taxon>
    </lineage>
</organism>
<dbReference type="OrthoDB" id="6577879at2759"/>
<dbReference type="AlphaFoldDB" id="A0A9P0MSI7"/>
<dbReference type="Pfam" id="PF12796">
    <property type="entry name" value="Ank_2"/>
    <property type="match status" value="2"/>
</dbReference>
<dbReference type="InterPro" id="IPR036770">
    <property type="entry name" value="Ankyrin_rpt-contain_sf"/>
</dbReference>
<dbReference type="Pfam" id="PF00023">
    <property type="entry name" value="Ank"/>
    <property type="match status" value="1"/>
</dbReference>
<dbReference type="PANTHER" id="PTHR24171">
    <property type="entry name" value="ANKYRIN REPEAT DOMAIN-CONTAINING PROTEIN 39-RELATED"/>
    <property type="match status" value="1"/>
</dbReference>
<gene>
    <name evidence="4" type="ORF">NEZAVI_LOCUS10145</name>
</gene>
<keyword evidence="2 3" id="KW-0040">ANK repeat</keyword>
<dbReference type="EMBL" id="OV725081">
    <property type="protein sequence ID" value="CAH1401037.1"/>
    <property type="molecule type" value="Genomic_DNA"/>
</dbReference>
<dbReference type="GO" id="GO:0085020">
    <property type="term" value="P:protein K6-linked ubiquitination"/>
    <property type="evidence" value="ECO:0007669"/>
    <property type="project" value="TreeGrafter"/>
</dbReference>
<keyword evidence="1" id="KW-0677">Repeat</keyword>
<reference evidence="4" key="1">
    <citation type="submission" date="2022-01" db="EMBL/GenBank/DDBJ databases">
        <authorList>
            <person name="King R."/>
        </authorList>
    </citation>
    <scope>NUCLEOTIDE SEQUENCE</scope>
</reference>
<protein>
    <submittedName>
        <fullName evidence="4">Uncharacterized protein</fullName>
    </submittedName>
</protein>
<feature type="repeat" description="ANK" evidence="3">
    <location>
        <begin position="137"/>
        <end position="169"/>
    </location>
</feature>
<dbReference type="SMART" id="SM00248">
    <property type="entry name" value="ANK"/>
    <property type="match status" value="9"/>
</dbReference>
<dbReference type="InterPro" id="IPR002110">
    <property type="entry name" value="Ankyrin_rpt"/>
</dbReference>
<feature type="repeat" description="ANK" evidence="3">
    <location>
        <begin position="60"/>
        <end position="93"/>
    </location>
</feature>
<evidence type="ECO:0000256" key="1">
    <source>
        <dbReference type="ARBA" id="ARBA00022737"/>
    </source>
</evidence>
<dbReference type="GO" id="GO:0031436">
    <property type="term" value="C:BRCA1-BARD1 complex"/>
    <property type="evidence" value="ECO:0007669"/>
    <property type="project" value="TreeGrafter"/>
</dbReference>
<name>A0A9P0MSI7_NEZVI</name>
<feature type="repeat" description="ANK" evidence="3">
    <location>
        <begin position="94"/>
        <end position="126"/>
    </location>
</feature>
<evidence type="ECO:0000256" key="2">
    <source>
        <dbReference type="ARBA" id="ARBA00023043"/>
    </source>
</evidence>
<feature type="repeat" description="ANK" evidence="3">
    <location>
        <begin position="239"/>
        <end position="271"/>
    </location>
</feature>
<sequence>MSNYDFYHDYQYYLNDFNRRNAPQVEPDTPLREAIKTMNMDKVKELIQRDRSEINTHNSKGWTPLHEAAADDRRFFIFQYLLSAGADLDYKAENGVSPFYVACKYGSIKIAKLLIEAGCKINDKFAYDYDYNRSVRFGFTALHVACTRKNEQIIMLLLANGAQTNVVDDIGRAPIHYAIDNSNGMAVQMLIDAGADLHVKDIYGCTPLHYVSMLGNITVFNVMKFLYTRKKNLNRRTPEGLTPLMLACQFKHYHISEALIQLGADTSVADISGHLALHMAANGGYRLFKLLLKNTSSKAIEKHATHRPNSKAWRSLTCVVIESHYFECLELLFNSGLSEDVLKCPEKLNGHVVSPLGFLLLHNNRWFGKEHKLRWLELFLSYDFMVDPVYHNNENIIPSKLKCQMWKVSIDKIMEPSSRRIGSIEAVVQMHSRLHIDCYCEMFLSMILSKIASPDKFLPSDSLRQICLFNESAREGFLAALSLLKYSEYVDPDDVIDTLLKQMANPNYRWMGHEDGVVRLLVEKCATNFLPVFSGIKNALPEPGNPDDVMKYESYVRMEEMFKSNNRVLSLKRLSRFAVRKHIRKEAENSDVCFRSYLKQIILPFPLSKYVLYDDYF</sequence>
<feature type="repeat" description="ANK" evidence="3">
    <location>
        <begin position="170"/>
        <end position="202"/>
    </location>
</feature>
<dbReference type="PROSITE" id="PS50297">
    <property type="entry name" value="ANK_REP_REGION"/>
    <property type="match status" value="5"/>
</dbReference>
<proteinExistence type="predicted"/>
<evidence type="ECO:0000313" key="5">
    <source>
        <dbReference type="Proteomes" id="UP001152798"/>
    </source>
</evidence>
<keyword evidence="5" id="KW-1185">Reference proteome</keyword>
<dbReference type="SUPFAM" id="SSF48403">
    <property type="entry name" value="Ankyrin repeat"/>
    <property type="match status" value="1"/>
</dbReference>
<dbReference type="GO" id="GO:0004842">
    <property type="term" value="F:ubiquitin-protein transferase activity"/>
    <property type="evidence" value="ECO:0007669"/>
    <property type="project" value="TreeGrafter"/>
</dbReference>
<accession>A0A9P0MSI7</accession>
<dbReference type="Proteomes" id="UP001152798">
    <property type="component" value="Chromosome 5"/>
</dbReference>
<evidence type="ECO:0000256" key="3">
    <source>
        <dbReference type="PROSITE-ProRule" id="PRU00023"/>
    </source>
</evidence>
<dbReference type="GO" id="GO:0070531">
    <property type="term" value="C:BRCA1-A complex"/>
    <property type="evidence" value="ECO:0007669"/>
    <property type="project" value="TreeGrafter"/>
</dbReference>
<evidence type="ECO:0000313" key="4">
    <source>
        <dbReference type="EMBL" id="CAH1401037.1"/>
    </source>
</evidence>
<dbReference type="Gene3D" id="1.25.40.20">
    <property type="entry name" value="Ankyrin repeat-containing domain"/>
    <property type="match status" value="2"/>
</dbReference>